<dbReference type="AlphaFoldDB" id="A0AA39I1P5"/>
<keyword evidence="1" id="KW-0732">Signal</keyword>
<proteinExistence type="predicted"/>
<reference evidence="2" key="1">
    <citation type="submission" date="2023-06" db="EMBL/GenBank/DDBJ databases">
        <title>Genomic analysis of the entomopathogenic nematode Steinernema hermaphroditum.</title>
        <authorList>
            <person name="Schwarz E.M."/>
            <person name="Heppert J.K."/>
            <person name="Baniya A."/>
            <person name="Schwartz H.T."/>
            <person name="Tan C.-H."/>
            <person name="Antoshechkin I."/>
            <person name="Sternberg P.W."/>
            <person name="Goodrich-Blair H."/>
            <person name="Dillman A.R."/>
        </authorList>
    </citation>
    <scope>NUCLEOTIDE SEQUENCE</scope>
    <source>
        <strain evidence="2">PS9179</strain>
        <tissue evidence="2">Whole animal</tissue>
    </source>
</reference>
<evidence type="ECO:0000256" key="1">
    <source>
        <dbReference type="SAM" id="SignalP"/>
    </source>
</evidence>
<evidence type="ECO:0000313" key="2">
    <source>
        <dbReference type="EMBL" id="KAK0414759.1"/>
    </source>
</evidence>
<feature type="signal peptide" evidence="1">
    <location>
        <begin position="1"/>
        <end position="20"/>
    </location>
</feature>
<feature type="chain" id="PRO_5041249315" evidence="1">
    <location>
        <begin position="21"/>
        <end position="79"/>
    </location>
</feature>
<keyword evidence="3" id="KW-1185">Reference proteome</keyword>
<protein>
    <submittedName>
        <fullName evidence="2">Uncharacterized protein</fullName>
    </submittedName>
</protein>
<name>A0AA39I1P5_9BILA</name>
<evidence type="ECO:0000313" key="3">
    <source>
        <dbReference type="Proteomes" id="UP001175271"/>
    </source>
</evidence>
<comment type="caution">
    <text evidence="2">The sequence shown here is derived from an EMBL/GenBank/DDBJ whole genome shotgun (WGS) entry which is preliminary data.</text>
</comment>
<organism evidence="2 3">
    <name type="scientific">Steinernema hermaphroditum</name>
    <dbReference type="NCBI Taxonomy" id="289476"/>
    <lineage>
        <taxon>Eukaryota</taxon>
        <taxon>Metazoa</taxon>
        <taxon>Ecdysozoa</taxon>
        <taxon>Nematoda</taxon>
        <taxon>Chromadorea</taxon>
        <taxon>Rhabditida</taxon>
        <taxon>Tylenchina</taxon>
        <taxon>Panagrolaimomorpha</taxon>
        <taxon>Strongyloidoidea</taxon>
        <taxon>Steinernematidae</taxon>
        <taxon>Steinernema</taxon>
    </lineage>
</organism>
<sequence>MKVYGCFFLVLVILAATVFGQEAGFPNDELEPRSRLKRWGYGYGGWGGGWGGWGGRGWGGGWNRGWGGGWGRRGWGWGR</sequence>
<dbReference type="Proteomes" id="UP001175271">
    <property type="component" value="Unassembled WGS sequence"/>
</dbReference>
<dbReference type="EMBL" id="JAUCMV010000002">
    <property type="protein sequence ID" value="KAK0414759.1"/>
    <property type="molecule type" value="Genomic_DNA"/>
</dbReference>
<accession>A0AA39I1P5</accession>
<gene>
    <name evidence="2" type="ORF">QR680_011601</name>
</gene>